<comment type="caution">
    <text evidence="2">The sequence shown here is derived from an EMBL/GenBank/DDBJ whole genome shotgun (WGS) entry which is preliminary data.</text>
</comment>
<dbReference type="Pfam" id="PF12708">
    <property type="entry name" value="Pect-lyase_RHGA_epim"/>
    <property type="match status" value="2"/>
</dbReference>
<proteinExistence type="predicted"/>
<dbReference type="Proteomes" id="UP000694050">
    <property type="component" value="Unassembled WGS sequence"/>
</dbReference>
<name>A0A8J5PDI7_FUSOX</name>
<feature type="domain" description="Rhamnogalacturonase A/B/Epimerase-like pectate lyase" evidence="1">
    <location>
        <begin position="2"/>
        <end position="38"/>
    </location>
</feature>
<evidence type="ECO:0000313" key="3">
    <source>
        <dbReference type="Proteomes" id="UP000694050"/>
    </source>
</evidence>
<reference evidence="2" key="1">
    <citation type="submission" date="2021-04" db="EMBL/GenBank/DDBJ databases">
        <title>First draft genome resource for Brassicaceae pathogens Fusarium oxysporum f. sp. raphani and Fusarium oxysporum f. sp. rapae.</title>
        <authorList>
            <person name="Asai S."/>
        </authorList>
    </citation>
    <scope>NUCLEOTIDE SEQUENCE</scope>
    <source>
        <strain evidence="2">Tf1208</strain>
    </source>
</reference>
<organism evidence="2 3">
    <name type="scientific">Fusarium oxysporum f. sp. rapae</name>
    <dbReference type="NCBI Taxonomy" id="485398"/>
    <lineage>
        <taxon>Eukaryota</taxon>
        <taxon>Fungi</taxon>
        <taxon>Dikarya</taxon>
        <taxon>Ascomycota</taxon>
        <taxon>Pezizomycotina</taxon>
        <taxon>Sordariomycetes</taxon>
        <taxon>Hypocreomycetidae</taxon>
        <taxon>Hypocreales</taxon>
        <taxon>Nectriaceae</taxon>
        <taxon>Fusarium</taxon>
        <taxon>Fusarium oxysporum species complex</taxon>
    </lineage>
</organism>
<dbReference type="AlphaFoldDB" id="A0A8J5PDI7"/>
<dbReference type="InterPro" id="IPR024535">
    <property type="entry name" value="RHGA/B-epi-like_pectate_lyase"/>
</dbReference>
<evidence type="ECO:0000259" key="1">
    <source>
        <dbReference type="Pfam" id="PF12708"/>
    </source>
</evidence>
<accession>A0A8J5PDI7</accession>
<evidence type="ECO:0000313" key="2">
    <source>
        <dbReference type="EMBL" id="KAG7417882.1"/>
    </source>
</evidence>
<gene>
    <name evidence="2" type="primary">EXG1-1</name>
    <name evidence="2" type="ORF">Forpe1208_v005406</name>
</gene>
<protein>
    <submittedName>
        <fullName evidence="2">Glucan 1,3-beta-glucosidase</fullName>
    </submittedName>
</protein>
<feature type="domain" description="Rhamnogalacturonase A/B/Epimerase-like pectate lyase" evidence="1">
    <location>
        <begin position="39"/>
        <end position="105"/>
    </location>
</feature>
<dbReference type="EMBL" id="JAELUQ010000003">
    <property type="protein sequence ID" value="KAG7417882.1"/>
    <property type="molecule type" value="Genomic_DNA"/>
</dbReference>
<sequence>MYFPPGIYKVSSSIIQYYNTEMIGNPLDLPTIIAAPSFGIYMENGSGGFLSDLYFVGGKFGAYMGNQQFTASGLYFEEAETAIQIHWDWGWIMQNIVVDNCKTGLTIVGGAGGPMSTGQGIGSLHLTDLRFHYVTVAVSTSVMADNSTALLLSNSGFYNVNTIVEDTLKKQGFGRVTSANGTTAFHNGANLDSPIRNESLVTSRCKQFYTRRRPKYYNLGFSQILDAKAYRAKGDGKTDDTAVLNYLFSAAANMSAIVYVLFSVYIISDTVEILVGLRVIGQVWPQIMATGSKFADALKPRVAVCVGLPGQVGVIEIQNMMMTVRGATAGAIMMEWNVHESGQGSAGLWDTHFRVGGAAGTDLTVKDCPKLSGKVNPNYIAASLMLHLTPDSSG</sequence>